<dbReference type="GO" id="GO:0016874">
    <property type="term" value="F:ligase activity"/>
    <property type="evidence" value="ECO:0007669"/>
    <property type="project" value="UniProtKB-KW"/>
</dbReference>
<dbReference type="Pfam" id="PF00888">
    <property type="entry name" value="Cullin"/>
    <property type="match status" value="1"/>
</dbReference>
<dbReference type="AlphaFoldDB" id="A0A0F9W8V9"/>
<sequence length="546" mass="64755">MNIGKSHLTQVNFDKLWNSIQHELTLLYNNKKCSALIIYNNIYIVCTSTSHKYVEDLYWKIGDFLYEILKNNMHNVFNNENWINEYIVFYEKYLMFVNSINDLADYLNQYITTKSIYHFAFLLWEKIILQNCFKYKKVNLGEYLVFHENIDEVEICLRSLKHILVDPSIPLLYYTERYEKFALSYVIDKCTQFVNALKKEDVTEYIRSIHHFIKNEKKRRTKVFLLESWNKHDLIVEDILVVQKKKWIKNEIYKKLMQHTLPVEILDTIRNSMSEDQKCTKVKDVELCTEETNGKYKQEYKNTVINDSKKDYKNYYKNRSNGTICKNVNLPHIPLNDFYVLFSSNFPNLYTWTTQALNDVAYLTKKLSIVGYGKDILDEVLTKYLNTQLLTFKHLLDKKIETLYIFLILFTHVVKIGFNNLKSANDTLIRKLKDAYNSLTPSLSDRLITFSDLIALGNCVIENKHCTFKKAFIDFYTKNDICNLNEEEDINYLDDNESTSDSENTNQTDYNHNDLLLFVEPEDLSSLEDCYVKDTVYTQKRNTSLP</sequence>
<reference evidence="3 4" key="1">
    <citation type="journal article" date="2015" name="Environ. Microbiol.">
        <title>Genome analyses suggest the presence of polyploidy and recent human-driven expansions in eight global populations of the honeybee pathogen Nosema ceranae.</title>
        <authorList>
            <person name="Pelin A."/>
            <person name="Selman M."/>
            <person name="Aris-Brosou S."/>
            <person name="Farinelli L."/>
            <person name="Corradi N."/>
        </authorList>
    </citation>
    <scope>NUCLEOTIDE SEQUENCE [LARGE SCALE GENOMIC DNA]</scope>
    <source>
        <strain evidence="3 4">PA08 1199</strain>
    </source>
</reference>
<dbReference type="Gene3D" id="1.20.1310.10">
    <property type="entry name" value="Cullin Repeats"/>
    <property type="match status" value="1"/>
</dbReference>
<keyword evidence="3" id="KW-0436">Ligase</keyword>
<organism evidence="3 4">
    <name type="scientific">Vairimorpha ceranae</name>
    <dbReference type="NCBI Taxonomy" id="40302"/>
    <lineage>
        <taxon>Eukaryota</taxon>
        <taxon>Fungi</taxon>
        <taxon>Fungi incertae sedis</taxon>
        <taxon>Microsporidia</taxon>
        <taxon>Nosematidae</taxon>
        <taxon>Vairimorpha</taxon>
    </lineage>
</organism>
<dbReference type="GeneID" id="36318694"/>
<comment type="caution">
    <text evidence="3">The sequence shown here is derived from an EMBL/GenBank/DDBJ whole genome shotgun (WGS) entry which is preliminary data.</text>
</comment>
<evidence type="ECO:0000259" key="2">
    <source>
        <dbReference type="Pfam" id="PF00888"/>
    </source>
</evidence>
<dbReference type="SUPFAM" id="SSF74788">
    <property type="entry name" value="Cullin repeat-like"/>
    <property type="match status" value="1"/>
</dbReference>
<proteinExistence type="inferred from homology"/>
<dbReference type="InterPro" id="IPR016159">
    <property type="entry name" value="Cullin_repeat-like_dom_sf"/>
</dbReference>
<dbReference type="GO" id="GO:0031625">
    <property type="term" value="F:ubiquitin protein ligase binding"/>
    <property type="evidence" value="ECO:0007669"/>
    <property type="project" value="InterPro"/>
</dbReference>
<keyword evidence="4" id="KW-1185">Reference proteome</keyword>
<evidence type="ECO:0000313" key="3">
    <source>
        <dbReference type="EMBL" id="KKO74136.1"/>
    </source>
</evidence>
<accession>A0A0F9W8V9</accession>
<protein>
    <submittedName>
        <fullName evidence="3">E3 ubiquitin ligase subunit cullin</fullName>
    </submittedName>
</protein>
<feature type="domain" description="Cullin N-terminal" evidence="2">
    <location>
        <begin position="17"/>
        <end position="278"/>
    </location>
</feature>
<feature type="non-terminal residue" evidence="3">
    <location>
        <position position="546"/>
    </location>
</feature>
<dbReference type="InterPro" id="IPR001373">
    <property type="entry name" value="Cullin_N"/>
</dbReference>
<dbReference type="VEuPathDB" id="MicrosporidiaDB:AAJ76_1120009302"/>
<dbReference type="GO" id="GO:0006511">
    <property type="term" value="P:ubiquitin-dependent protein catabolic process"/>
    <property type="evidence" value="ECO:0007669"/>
    <property type="project" value="InterPro"/>
</dbReference>
<dbReference type="EMBL" id="JPQZ01000112">
    <property type="protein sequence ID" value="KKO74136.1"/>
    <property type="molecule type" value="Genomic_DNA"/>
</dbReference>
<evidence type="ECO:0000256" key="1">
    <source>
        <dbReference type="ARBA" id="ARBA00006019"/>
    </source>
</evidence>
<dbReference type="RefSeq" id="XP_024329878.1">
    <property type="nucleotide sequence ID" value="XM_024473797.1"/>
</dbReference>
<gene>
    <name evidence="3" type="ORF">AAJ76_1120009302</name>
</gene>
<comment type="similarity">
    <text evidence="1">Belongs to the cullin family.</text>
</comment>
<name>A0A0F9W8V9_9MICR</name>
<dbReference type="Proteomes" id="UP000034350">
    <property type="component" value="Unassembled WGS sequence"/>
</dbReference>
<dbReference type="OrthoDB" id="5581181at2759"/>
<evidence type="ECO:0000313" key="4">
    <source>
        <dbReference type="Proteomes" id="UP000034350"/>
    </source>
</evidence>